<dbReference type="InterPro" id="IPR000524">
    <property type="entry name" value="Tscrpt_reg_HTH_GntR"/>
</dbReference>
<dbReference type="PANTHER" id="PTHR38445:SF7">
    <property type="entry name" value="GNTR-FAMILY TRANSCRIPTIONAL REGULATOR"/>
    <property type="match status" value="1"/>
</dbReference>
<dbReference type="Pfam" id="PF00392">
    <property type="entry name" value="GntR"/>
    <property type="match status" value="1"/>
</dbReference>
<organism evidence="5 6">
    <name type="scientific">Georgenia halophila</name>
    <dbReference type="NCBI Taxonomy" id="620889"/>
    <lineage>
        <taxon>Bacteria</taxon>
        <taxon>Bacillati</taxon>
        <taxon>Actinomycetota</taxon>
        <taxon>Actinomycetes</taxon>
        <taxon>Micrococcales</taxon>
        <taxon>Bogoriellaceae</taxon>
        <taxon>Georgenia</taxon>
    </lineage>
</organism>
<evidence type="ECO:0000259" key="4">
    <source>
        <dbReference type="PROSITE" id="PS50949"/>
    </source>
</evidence>
<evidence type="ECO:0000256" key="2">
    <source>
        <dbReference type="ARBA" id="ARBA00023125"/>
    </source>
</evidence>
<keyword evidence="6" id="KW-1185">Reference proteome</keyword>
<accession>A0ABP8KZA3</accession>
<dbReference type="SMART" id="SM00345">
    <property type="entry name" value="HTH_GNTR"/>
    <property type="match status" value="1"/>
</dbReference>
<dbReference type="PANTHER" id="PTHR38445">
    <property type="entry name" value="HTH-TYPE TRANSCRIPTIONAL REPRESSOR YTRA"/>
    <property type="match status" value="1"/>
</dbReference>
<sequence>MRIVVSTSSSTPIYEQIKAQARASILSGETPAGQKLPSLRHLAAELRVSTITVTRAYNDLAAEGLVHGEHGRGFVVLAVDPLVAAAALEARVDEVLDELIAVARQARLPKNKIHHRLDEIWSRDD</sequence>
<comment type="caution">
    <text evidence="5">The sequence shown here is derived from an EMBL/GenBank/DDBJ whole genome shotgun (WGS) entry which is preliminary data.</text>
</comment>
<dbReference type="EMBL" id="BAABGN010000002">
    <property type="protein sequence ID" value="GAA4419095.1"/>
    <property type="molecule type" value="Genomic_DNA"/>
</dbReference>
<dbReference type="CDD" id="cd07377">
    <property type="entry name" value="WHTH_GntR"/>
    <property type="match status" value="1"/>
</dbReference>
<dbReference type="Proteomes" id="UP001500622">
    <property type="component" value="Unassembled WGS sequence"/>
</dbReference>
<keyword evidence="3" id="KW-0804">Transcription</keyword>
<evidence type="ECO:0000256" key="1">
    <source>
        <dbReference type="ARBA" id="ARBA00023015"/>
    </source>
</evidence>
<reference evidence="6" key="1">
    <citation type="journal article" date="2019" name="Int. J. Syst. Evol. Microbiol.">
        <title>The Global Catalogue of Microorganisms (GCM) 10K type strain sequencing project: providing services to taxonomists for standard genome sequencing and annotation.</title>
        <authorList>
            <consortium name="The Broad Institute Genomics Platform"/>
            <consortium name="The Broad Institute Genome Sequencing Center for Infectious Disease"/>
            <person name="Wu L."/>
            <person name="Ma J."/>
        </authorList>
    </citation>
    <scope>NUCLEOTIDE SEQUENCE [LARGE SCALE GENOMIC DNA]</scope>
    <source>
        <strain evidence="6">JCM 17810</strain>
    </source>
</reference>
<proteinExistence type="predicted"/>
<dbReference type="PRINTS" id="PR00035">
    <property type="entry name" value="HTHGNTR"/>
</dbReference>
<feature type="domain" description="HTH gntR-type" evidence="4">
    <location>
        <begin position="11"/>
        <end position="79"/>
    </location>
</feature>
<keyword evidence="1" id="KW-0805">Transcription regulation</keyword>
<name>A0ABP8KZA3_9MICO</name>
<dbReference type="InterPro" id="IPR036388">
    <property type="entry name" value="WH-like_DNA-bd_sf"/>
</dbReference>
<protein>
    <submittedName>
        <fullName evidence="5">GntR family transcriptional regulator</fullName>
    </submittedName>
</protein>
<evidence type="ECO:0000313" key="6">
    <source>
        <dbReference type="Proteomes" id="UP001500622"/>
    </source>
</evidence>
<keyword evidence="2" id="KW-0238">DNA-binding</keyword>
<evidence type="ECO:0000313" key="5">
    <source>
        <dbReference type="EMBL" id="GAA4419095.1"/>
    </source>
</evidence>
<dbReference type="SUPFAM" id="SSF46785">
    <property type="entry name" value="Winged helix' DNA-binding domain"/>
    <property type="match status" value="1"/>
</dbReference>
<gene>
    <name evidence="5" type="ORF">GCM10023169_09430</name>
</gene>
<dbReference type="Gene3D" id="1.10.10.10">
    <property type="entry name" value="Winged helix-like DNA-binding domain superfamily/Winged helix DNA-binding domain"/>
    <property type="match status" value="1"/>
</dbReference>
<evidence type="ECO:0000256" key="3">
    <source>
        <dbReference type="ARBA" id="ARBA00023163"/>
    </source>
</evidence>
<dbReference type="PROSITE" id="PS50949">
    <property type="entry name" value="HTH_GNTR"/>
    <property type="match status" value="1"/>
</dbReference>
<dbReference type="InterPro" id="IPR036390">
    <property type="entry name" value="WH_DNA-bd_sf"/>
</dbReference>